<dbReference type="Pfam" id="PF21974">
    <property type="entry name" value="SPN1_m3Gcap_bd"/>
    <property type="match status" value="1"/>
</dbReference>
<evidence type="ECO:0000256" key="2">
    <source>
        <dbReference type="ARBA" id="ARBA00004123"/>
    </source>
</evidence>
<dbReference type="InterPro" id="IPR047857">
    <property type="entry name" value="Snurportin1_C"/>
</dbReference>
<keyword evidence="12" id="KW-1185">Reference proteome</keyword>
<keyword evidence="7" id="KW-0963">Cytoplasm</keyword>
<comment type="subcellular location">
    <subcellularLocation>
        <location evidence="3">Cytoplasm</location>
    </subcellularLocation>
    <subcellularLocation>
        <location evidence="2">Nucleus</location>
    </subcellularLocation>
</comment>
<evidence type="ECO:0000259" key="10">
    <source>
        <dbReference type="Pfam" id="PF21974"/>
    </source>
</evidence>
<feature type="domain" description="Snurportin-1 m3G cap-binding" evidence="10">
    <location>
        <begin position="99"/>
        <end position="276"/>
    </location>
</feature>
<keyword evidence="9" id="KW-0539">Nucleus</keyword>
<keyword evidence="8" id="KW-0694">RNA-binding</keyword>
<proteinExistence type="inferred from homology"/>
<dbReference type="Gene3D" id="3.30.470.30">
    <property type="entry name" value="DNA ligase/mRNA capping enzyme"/>
    <property type="match status" value="1"/>
</dbReference>
<accession>A0A834J8P1</accession>
<name>A0A834J8P1_VESGE</name>
<evidence type="ECO:0000256" key="9">
    <source>
        <dbReference type="ARBA" id="ARBA00023242"/>
    </source>
</evidence>
<evidence type="ECO:0000256" key="3">
    <source>
        <dbReference type="ARBA" id="ARBA00004496"/>
    </source>
</evidence>
<organism evidence="11 12">
    <name type="scientific">Vespula germanica</name>
    <name type="common">German yellow jacket</name>
    <name type="synonym">Paravespula germanica</name>
    <dbReference type="NCBI Taxonomy" id="30212"/>
    <lineage>
        <taxon>Eukaryota</taxon>
        <taxon>Metazoa</taxon>
        <taxon>Ecdysozoa</taxon>
        <taxon>Arthropoda</taxon>
        <taxon>Hexapoda</taxon>
        <taxon>Insecta</taxon>
        <taxon>Pterygota</taxon>
        <taxon>Neoptera</taxon>
        <taxon>Endopterygota</taxon>
        <taxon>Hymenoptera</taxon>
        <taxon>Apocrita</taxon>
        <taxon>Aculeata</taxon>
        <taxon>Vespoidea</taxon>
        <taxon>Vespidae</taxon>
        <taxon>Vespinae</taxon>
        <taxon>Vespula</taxon>
    </lineage>
</organism>
<evidence type="ECO:0000313" key="12">
    <source>
        <dbReference type="Proteomes" id="UP000617340"/>
    </source>
</evidence>
<dbReference type="GO" id="GO:0003723">
    <property type="term" value="F:RNA binding"/>
    <property type="evidence" value="ECO:0007669"/>
    <property type="project" value="UniProtKB-KW"/>
</dbReference>
<dbReference type="AlphaFoldDB" id="A0A834J8P1"/>
<dbReference type="GO" id="GO:0005737">
    <property type="term" value="C:cytoplasm"/>
    <property type="evidence" value="ECO:0007669"/>
    <property type="project" value="UniProtKB-SubCell"/>
</dbReference>
<keyword evidence="6" id="KW-0813">Transport</keyword>
<evidence type="ECO:0000256" key="1">
    <source>
        <dbReference type="ARBA" id="ARBA00003975"/>
    </source>
</evidence>
<sequence>MASIEDKKYECSRLVFYKKPMKDNYKLGLDIIDSPQELRRQRILEIQKRNRDLNYNTGRDIIEIFKSDDEEEEEEGVMEFESTNKSKKKYERSKHYANQFMLSEWLTEVPWDILEQWYILACPEGKRTLVVARKNTTKAYDRRGNRLGKFQSLLPGGNSNEHHSHCTILDCIWIEQKKTYVVLDVLAWSNQCLMNCDSEFRFFWLASKFEEMKELEKGGVPKNTYPIILLQRTDIHYNVKSLIADVSAIAPLDGFLFYHRSTAYTQGRTPLVTWLKAFMLPEVLEIPVPSPYDKKPDGYINLKHYLRKFKEKKQKEKEIASTSNMEIVDEDIESI</sequence>
<evidence type="ECO:0000256" key="7">
    <source>
        <dbReference type="ARBA" id="ARBA00022490"/>
    </source>
</evidence>
<dbReference type="EMBL" id="JACSDZ010000018">
    <property type="protein sequence ID" value="KAF7383874.1"/>
    <property type="molecule type" value="Genomic_DNA"/>
</dbReference>
<evidence type="ECO:0000256" key="6">
    <source>
        <dbReference type="ARBA" id="ARBA00022448"/>
    </source>
</evidence>
<comment type="caution">
    <text evidence="11">The sequence shown here is derived from an EMBL/GenBank/DDBJ whole genome shotgun (WGS) entry which is preliminary data.</text>
</comment>
<dbReference type="PANTHER" id="PTHR13403">
    <property type="entry name" value="SNURPORTIN1 RNUT1 PROTEIN RNA, U TRANSPORTER 1"/>
    <property type="match status" value="1"/>
</dbReference>
<dbReference type="GO" id="GO:0061015">
    <property type="term" value="P:snRNA import into nucleus"/>
    <property type="evidence" value="ECO:0007669"/>
    <property type="project" value="InterPro"/>
</dbReference>
<evidence type="ECO:0000256" key="5">
    <source>
        <dbReference type="ARBA" id="ARBA00016034"/>
    </source>
</evidence>
<evidence type="ECO:0000313" key="11">
    <source>
        <dbReference type="EMBL" id="KAF7383874.1"/>
    </source>
</evidence>
<dbReference type="CDD" id="cd09232">
    <property type="entry name" value="Snurportin-1_C"/>
    <property type="match status" value="1"/>
</dbReference>
<reference evidence="11" key="1">
    <citation type="journal article" date="2020" name="G3 (Bethesda)">
        <title>High-Quality Assemblies for Three Invasive Social Wasps from the &lt;i&gt;Vespula&lt;/i&gt; Genus.</title>
        <authorList>
            <person name="Harrop T.W.R."/>
            <person name="Guhlin J."/>
            <person name="McLaughlin G.M."/>
            <person name="Permina E."/>
            <person name="Stockwell P."/>
            <person name="Gilligan J."/>
            <person name="Le Lec M.F."/>
            <person name="Gruber M.A.M."/>
            <person name="Quinn O."/>
            <person name="Lovegrove M."/>
            <person name="Duncan E.J."/>
            <person name="Remnant E.J."/>
            <person name="Van Eeckhoven J."/>
            <person name="Graham B."/>
            <person name="Knapp R.A."/>
            <person name="Langford K.W."/>
            <person name="Kronenberg Z."/>
            <person name="Press M.O."/>
            <person name="Eacker S.M."/>
            <person name="Wilson-Rankin E.E."/>
            <person name="Purcell J."/>
            <person name="Lester P.J."/>
            <person name="Dearden P.K."/>
        </authorList>
    </citation>
    <scope>NUCLEOTIDE SEQUENCE</scope>
    <source>
        <strain evidence="11">Linc-1</strain>
    </source>
</reference>
<dbReference type="GO" id="GO:0005634">
    <property type="term" value="C:nucleus"/>
    <property type="evidence" value="ECO:0007669"/>
    <property type="project" value="UniProtKB-SubCell"/>
</dbReference>
<evidence type="ECO:0000256" key="4">
    <source>
        <dbReference type="ARBA" id="ARBA00007540"/>
    </source>
</evidence>
<dbReference type="PANTHER" id="PTHR13403:SF6">
    <property type="entry name" value="SNURPORTIN-1"/>
    <property type="match status" value="1"/>
</dbReference>
<dbReference type="SUPFAM" id="SSF56091">
    <property type="entry name" value="DNA ligase/mRNA capping enzyme, catalytic domain"/>
    <property type="match status" value="1"/>
</dbReference>
<comment type="similarity">
    <text evidence="4">Belongs to the snurportin family.</text>
</comment>
<comment type="function">
    <text evidence="1">Functions as an U snRNP-specific nuclear import adapter. Involved in the trimethylguanosine (m3G)-cap-dependent nuclear import of U snRNPs. Binds specifically to the terminal m3G-cap U snRNAs.</text>
</comment>
<dbReference type="Proteomes" id="UP000617340">
    <property type="component" value="Unassembled WGS sequence"/>
</dbReference>
<protein>
    <recommendedName>
        <fullName evidence="5">Snurportin-1</fullName>
    </recommendedName>
</protein>
<evidence type="ECO:0000256" key="8">
    <source>
        <dbReference type="ARBA" id="ARBA00022884"/>
    </source>
</evidence>
<dbReference type="InterPro" id="IPR017336">
    <property type="entry name" value="Snurportin-1"/>
</dbReference>
<gene>
    <name evidence="11" type="ORF">HZH68_014631</name>
</gene>